<dbReference type="PROSITE" id="PS50111">
    <property type="entry name" value="CHEMOTAXIS_TRANSDUC_2"/>
    <property type="match status" value="1"/>
</dbReference>
<dbReference type="SUPFAM" id="SSF58104">
    <property type="entry name" value="Methyl-accepting chemotaxis protein (MCP) signaling domain"/>
    <property type="match status" value="1"/>
</dbReference>
<evidence type="ECO:0000256" key="7">
    <source>
        <dbReference type="SAM" id="Phobius"/>
    </source>
</evidence>
<dbReference type="SMART" id="SM00283">
    <property type="entry name" value="MA"/>
    <property type="match status" value="1"/>
</dbReference>
<dbReference type="GO" id="GO:0016020">
    <property type="term" value="C:membrane"/>
    <property type="evidence" value="ECO:0007669"/>
    <property type="project" value="InterPro"/>
</dbReference>
<dbReference type="Pfam" id="PF00672">
    <property type="entry name" value="HAMP"/>
    <property type="match status" value="1"/>
</dbReference>
<dbReference type="GO" id="GO:0046872">
    <property type="term" value="F:metal ion binding"/>
    <property type="evidence" value="ECO:0007669"/>
    <property type="project" value="UniProtKB-KW"/>
</dbReference>
<accession>A0A918XWC3</accession>
<protein>
    <recommendedName>
        <fullName evidence="13">Methyl-accepting chemotaxis protein</fullName>
    </recommendedName>
</protein>
<gene>
    <name evidence="11" type="ORF">GCM10017083_48370</name>
</gene>
<dbReference type="InterPro" id="IPR013587">
    <property type="entry name" value="Nitrate/nitrite_sensing"/>
</dbReference>
<dbReference type="Pfam" id="PF08376">
    <property type="entry name" value="NIT"/>
    <property type="match status" value="1"/>
</dbReference>
<dbReference type="SUPFAM" id="SSF47188">
    <property type="entry name" value="Hemerythrin-like"/>
    <property type="match status" value="1"/>
</dbReference>
<feature type="domain" description="Methyl-accepting transducer" evidence="9">
    <location>
        <begin position="432"/>
        <end position="661"/>
    </location>
</feature>
<evidence type="ECO:0000256" key="1">
    <source>
        <dbReference type="ARBA" id="ARBA00010587"/>
    </source>
</evidence>
<evidence type="ECO:0000256" key="4">
    <source>
        <dbReference type="ARBA" id="ARBA00023224"/>
    </source>
</evidence>
<dbReference type="Pfam" id="PF01814">
    <property type="entry name" value="Hemerythrin"/>
    <property type="match status" value="1"/>
</dbReference>
<dbReference type="AlphaFoldDB" id="A0A918XWC3"/>
<keyword evidence="2" id="KW-0479">Metal-binding</keyword>
<dbReference type="InterPro" id="IPR012312">
    <property type="entry name" value="Hemerythrin-like"/>
</dbReference>
<dbReference type="NCBIfam" id="TIGR02481">
    <property type="entry name" value="hemeryth_dom"/>
    <property type="match status" value="1"/>
</dbReference>
<dbReference type="GO" id="GO:0007165">
    <property type="term" value="P:signal transduction"/>
    <property type="evidence" value="ECO:0007669"/>
    <property type="project" value="UniProtKB-KW"/>
</dbReference>
<evidence type="ECO:0000259" key="10">
    <source>
        <dbReference type="PROSITE" id="PS50885"/>
    </source>
</evidence>
<name>A0A918XWC3_9PROT</name>
<proteinExistence type="inferred from homology"/>
<comment type="caution">
    <text evidence="11">The sequence shown here is derived from an EMBL/GenBank/DDBJ whole genome shotgun (WGS) entry which is preliminary data.</text>
</comment>
<evidence type="ECO:0000313" key="11">
    <source>
        <dbReference type="EMBL" id="GHD61208.1"/>
    </source>
</evidence>
<dbReference type="SMART" id="SM00304">
    <property type="entry name" value="HAMP"/>
    <property type="match status" value="1"/>
</dbReference>
<dbReference type="CDD" id="cd06225">
    <property type="entry name" value="HAMP"/>
    <property type="match status" value="1"/>
</dbReference>
<dbReference type="PANTHER" id="PTHR32089:SF112">
    <property type="entry name" value="LYSOZYME-LIKE PROTEIN-RELATED"/>
    <property type="match status" value="1"/>
</dbReference>
<dbReference type="Gene3D" id="1.20.120.50">
    <property type="entry name" value="Hemerythrin-like"/>
    <property type="match status" value="1"/>
</dbReference>
<keyword evidence="4 6" id="KW-0807">Transducer</keyword>
<feature type="transmembrane region" description="Helical" evidence="7">
    <location>
        <begin position="307"/>
        <end position="331"/>
    </location>
</feature>
<keyword evidence="8" id="KW-0732">Signal</keyword>
<evidence type="ECO:0000256" key="2">
    <source>
        <dbReference type="ARBA" id="ARBA00022723"/>
    </source>
</evidence>
<dbReference type="Proteomes" id="UP000630353">
    <property type="component" value="Unassembled WGS sequence"/>
</dbReference>
<comment type="similarity">
    <text evidence="1">Belongs to the hemerythrin family.</text>
</comment>
<evidence type="ECO:0000256" key="3">
    <source>
        <dbReference type="ARBA" id="ARBA00023004"/>
    </source>
</evidence>
<dbReference type="InterPro" id="IPR012827">
    <property type="entry name" value="Hemerythrin_metal-bd"/>
</dbReference>
<feature type="chain" id="PRO_5037227631" description="Methyl-accepting chemotaxis protein" evidence="8">
    <location>
        <begin position="21"/>
        <end position="821"/>
    </location>
</feature>
<dbReference type="InterPro" id="IPR003660">
    <property type="entry name" value="HAMP_dom"/>
</dbReference>
<reference evidence="11" key="2">
    <citation type="submission" date="2020-09" db="EMBL/GenBank/DDBJ databases">
        <authorList>
            <person name="Sun Q."/>
            <person name="Kim S."/>
        </authorList>
    </citation>
    <scope>NUCLEOTIDE SEQUENCE</scope>
    <source>
        <strain evidence="11">KCTC 42651</strain>
    </source>
</reference>
<keyword evidence="7" id="KW-0812">Transmembrane</keyword>
<evidence type="ECO:0000256" key="6">
    <source>
        <dbReference type="PROSITE-ProRule" id="PRU00284"/>
    </source>
</evidence>
<feature type="signal peptide" evidence="8">
    <location>
        <begin position="1"/>
        <end position="20"/>
    </location>
</feature>
<dbReference type="CDD" id="cd12107">
    <property type="entry name" value="Hemerythrin"/>
    <property type="match status" value="1"/>
</dbReference>
<evidence type="ECO:0008006" key="13">
    <source>
        <dbReference type="Google" id="ProtNLM"/>
    </source>
</evidence>
<organism evidence="11 12">
    <name type="scientific">Thalassobaculum fulvum</name>
    <dbReference type="NCBI Taxonomy" id="1633335"/>
    <lineage>
        <taxon>Bacteria</taxon>
        <taxon>Pseudomonadati</taxon>
        <taxon>Pseudomonadota</taxon>
        <taxon>Alphaproteobacteria</taxon>
        <taxon>Rhodospirillales</taxon>
        <taxon>Thalassobaculaceae</taxon>
        <taxon>Thalassobaculum</taxon>
    </lineage>
</organism>
<evidence type="ECO:0000256" key="8">
    <source>
        <dbReference type="SAM" id="SignalP"/>
    </source>
</evidence>
<keyword evidence="3" id="KW-0408">Iron</keyword>
<feature type="domain" description="HAMP" evidence="10">
    <location>
        <begin position="332"/>
        <end position="385"/>
    </location>
</feature>
<dbReference type="Pfam" id="PF00015">
    <property type="entry name" value="MCPsignal"/>
    <property type="match status" value="1"/>
</dbReference>
<dbReference type="NCBIfam" id="NF033749">
    <property type="entry name" value="bact_hemeryth"/>
    <property type="match status" value="1"/>
</dbReference>
<dbReference type="EMBL" id="BMZS01000012">
    <property type="protein sequence ID" value="GHD61208.1"/>
    <property type="molecule type" value="Genomic_DNA"/>
</dbReference>
<evidence type="ECO:0000256" key="5">
    <source>
        <dbReference type="ARBA" id="ARBA00029447"/>
    </source>
</evidence>
<sequence length="821" mass="87130">MKNLKITVRFLIALSLPVLAMIGLATNALVDSYRTRAAMAKVVELAELAPVVSGLVHELQKERGMSAGFISSQGKAFVGDLTEQRKRTDTALGGLRRALAGTDLAGYGSGFSDGMQAALGRLGSLDVERKGVSSMATAVPVMAKYYTGTITELLALVDRTAVLSTSAVATNAVIAYGAVLQGKERAGLERAVGATGLAAGAFTPSGYRDFVRLGAMQEAYFDRFRAVATPPERDLLETLRNEPAFGEVERLRQTALDSSLAGTASGIPASAWFAAATARIDLLKRLEDRLAEDLTQAARAVEASATAALATTGAVVAVLLLVTAAVVVVMTRSVTMPVRAMTRAMNRLAEGDVEHEIPGTDRRDEIGEMAAAVQVFRGNRIEADRLAAAEERDRAAKAERQKRLEQAIGAFDLTMVSVLDSLGTADHTMRKTSARILEGAGETKLQATTVAAAAEQASANVSTVAASADELSASISEIAGQVARASAVAADAVAQAGATSAKVGILAGNVSQIGEVVKLINDIAEQTNLLALNATIEAARAGDAGKGFAVVASEVKTLASQTTKATEDIARQIEEVQRSTRDAVSAIGEISHTIENVNEISMGISAAVEQQQAATAEIARNVSEAATGTATVSSSVLMVERAVEDNERAAGEIERASGNLSAQTVSLRDNVARFLTQVRVDEADGESRELVRWEHDLELGVPRIDDEHKELLDLVNRFYRQVKEHTVGGVLDATFRDLQRYAREHFAEEDAFMTRISYTGYTAHKAAHDQFIERLEAIYASYRAGSGGAETELLGLLGNWWTTHLKGADRELALHVKRRAA</sequence>
<keyword evidence="7" id="KW-0472">Membrane</keyword>
<dbReference type="RefSeq" id="WP_189994538.1">
    <property type="nucleotide sequence ID" value="NZ_BMZS01000012.1"/>
</dbReference>
<reference evidence="11" key="1">
    <citation type="journal article" date="2014" name="Int. J. Syst. Evol. Microbiol.">
        <title>Complete genome sequence of Corynebacterium casei LMG S-19264T (=DSM 44701T), isolated from a smear-ripened cheese.</title>
        <authorList>
            <consortium name="US DOE Joint Genome Institute (JGI-PGF)"/>
            <person name="Walter F."/>
            <person name="Albersmeier A."/>
            <person name="Kalinowski J."/>
            <person name="Ruckert C."/>
        </authorList>
    </citation>
    <scope>NUCLEOTIDE SEQUENCE</scope>
    <source>
        <strain evidence="11">KCTC 42651</strain>
    </source>
</reference>
<keyword evidence="7" id="KW-1133">Transmembrane helix</keyword>
<keyword evidence="12" id="KW-1185">Reference proteome</keyword>
<dbReference type="InterPro" id="IPR004089">
    <property type="entry name" value="MCPsignal_dom"/>
</dbReference>
<dbReference type="Gene3D" id="6.10.340.10">
    <property type="match status" value="1"/>
</dbReference>
<dbReference type="PANTHER" id="PTHR32089">
    <property type="entry name" value="METHYL-ACCEPTING CHEMOTAXIS PROTEIN MCPB"/>
    <property type="match status" value="1"/>
</dbReference>
<comment type="similarity">
    <text evidence="5">Belongs to the methyl-accepting chemotaxis (MCP) protein family.</text>
</comment>
<dbReference type="PROSITE" id="PS50885">
    <property type="entry name" value="HAMP"/>
    <property type="match status" value="1"/>
</dbReference>
<evidence type="ECO:0000259" key="9">
    <source>
        <dbReference type="PROSITE" id="PS50111"/>
    </source>
</evidence>
<dbReference type="InterPro" id="IPR035938">
    <property type="entry name" value="Hemerythrin-like_sf"/>
</dbReference>
<dbReference type="Gene3D" id="1.10.287.950">
    <property type="entry name" value="Methyl-accepting chemotaxis protein"/>
    <property type="match status" value="1"/>
</dbReference>
<evidence type="ECO:0000313" key="12">
    <source>
        <dbReference type="Proteomes" id="UP000630353"/>
    </source>
</evidence>